<dbReference type="InterPro" id="IPR005823">
    <property type="entry name" value="Ribosomal_uL13_bac-type"/>
</dbReference>
<dbReference type="InterPro" id="IPR005822">
    <property type="entry name" value="Ribosomal_uL13"/>
</dbReference>
<dbReference type="NCBIfam" id="NF005004">
    <property type="entry name" value="PRK06394.1"/>
    <property type="match status" value="1"/>
</dbReference>
<dbReference type="HAMAP" id="MF_01366">
    <property type="entry name" value="Ribosomal_uL13"/>
    <property type="match status" value="1"/>
</dbReference>
<proteinExistence type="inferred from homology"/>
<evidence type="ECO:0000256" key="2">
    <source>
        <dbReference type="ARBA" id="ARBA00022980"/>
    </source>
</evidence>
<dbReference type="PANTHER" id="PTHR11545">
    <property type="entry name" value="RIBOSOMAL PROTEIN L13"/>
    <property type="match status" value="1"/>
</dbReference>
<evidence type="ECO:0000313" key="4">
    <source>
        <dbReference type="EMBL" id="MPL93474.1"/>
    </source>
</evidence>
<dbReference type="PANTHER" id="PTHR11545:SF3">
    <property type="entry name" value="LARGE RIBOSOMAL SUBUNIT PROTEIN UL13"/>
    <property type="match status" value="1"/>
</dbReference>
<gene>
    <name evidence="4" type="primary">rplM_15</name>
    <name evidence="4" type="ORF">SDC9_39603</name>
</gene>
<comment type="caution">
    <text evidence="4">The sequence shown here is derived from an EMBL/GenBank/DDBJ whole genome shotgun (WGS) entry which is preliminary data.</text>
</comment>
<dbReference type="InterPro" id="IPR036899">
    <property type="entry name" value="Ribosomal_uL13_sf"/>
</dbReference>
<dbReference type="AlphaFoldDB" id="A0A644VPY0"/>
<accession>A0A644VPY0</accession>
<dbReference type="GO" id="GO:0017148">
    <property type="term" value="P:negative regulation of translation"/>
    <property type="evidence" value="ECO:0007669"/>
    <property type="project" value="TreeGrafter"/>
</dbReference>
<protein>
    <submittedName>
        <fullName evidence="4">50S ribosomal protein L13</fullName>
    </submittedName>
</protein>
<keyword evidence="3" id="KW-0687">Ribonucleoprotein</keyword>
<evidence type="ECO:0000256" key="3">
    <source>
        <dbReference type="ARBA" id="ARBA00023274"/>
    </source>
</evidence>
<dbReference type="InterPro" id="IPR023563">
    <property type="entry name" value="Ribosomal_uL13_CS"/>
</dbReference>
<dbReference type="InterPro" id="IPR005755">
    <property type="entry name" value="Ribosomal_uL13_euk/arc"/>
</dbReference>
<name>A0A644VPY0_9ZZZZ</name>
<dbReference type="CDD" id="cd00392">
    <property type="entry name" value="Ribosomal_L13"/>
    <property type="match status" value="1"/>
</dbReference>
<dbReference type="GO" id="GO:0003735">
    <property type="term" value="F:structural constituent of ribosome"/>
    <property type="evidence" value="ECO:0007669"/>
    <property type="project" value="InterPro"/>
</dbReference>
<dbReference type="GO" id="GO:0022625">
    <property type="term" value="C:cytosolic large ribosomal subunit"/>
    <property type="evidence" value="ECO:0007669"/>
    <property type="project" value="TreeGrafter"/>
</dbReference>
<dbReference type="NCBIfam" id="TIGR01077">
    <property type="entry name" value="L13_A_E"/>
    <property type="match status" value="1"/>
</dbReference>
<dbReference type="PIRSF" id="PIRSF002181">
    <property type="entry name" value="Ribosomal_L13"/>
    <property type="match status" value="1"/>
</dbReference>
<dbReference type="GO" id="GO:0006412">
    <property type="term" value="P:translation"/>
    <property type="evidence" value="ECO:0007669"/>
    <property type="project" value="InterPro"/>
</dbReference>
<dbReference type="GO" id="GO:0003729">
    <property type="term" value="F:mRNA binding"/>
    <property type="evidence" value="ECO:0007669"/>
    <property type="project" value="TreeGrafter"/>
</dbReference>
<dbReference type="Pfam" id="PF00572">
    <property type="entry name" value="Ribosomal_L13"/>
    <property type="match status" value="1"/>
</dbReference>
<dbReference type="PROSITE" id="PS00783">
    <property type="entry name" value="RIBOSOMAL_L13"/>
    <property type="match status" value="1"/>
</dbReference>
<sequence length="140" mass="15336">MVTVIDGENLLLGRLSSIVAARILAGEEIAIINAEKVIVSGARAMVLNEYQVTRVRGSVEGGPFFPRRPDHLVKRTIRGMIPYKTRPGAAAFRRVKAYVGVPYEFKGVEAEVLEAAHRKRLSGARYISVGEISKNLGAKF</sequence>
<comment type="similarity">
    <text evidence="1">Belongs to the universal ribosomal protein uL13 family.</text>
</comment>
<organism evidence="4">
    <name type="scientific">bioreactor metagenome</name>
    <dbReference type="NCBI Taxonomy" id="1076179"/>
    <lineage>
        <taxon>unclassified sequences</taxon>
        <taxon>metagenomes</taxon>
        <taxon>ecological metagenomes</taxon>
    </lineage>
</organism>
<keyword evidence="2 4" id="KW-0689">Ribosomal protein</keyword>
<dbReference type="EMBL" id="VSSQ01000393">
    <property type="protein sequence ID" value="MPL93474.1"/>
    <property type="molecule type" value="Genomic_DNA"/>
</dbReference>
<evidence type="ECO:0000256" key="1">
    <source>
        <dbReference type="ARBA" id="ARBA00006227"/>
    </source>
</evidence>
<dbReference type="Gene3D" id="3.90.1180.10">
    <property type="entry name" value="Ribosomal protein L13"/>
    <property type="match status" value="1"/>
</dbReference>
<reference evidence="4" key="1">
    <citation type="submission" date="2019-08" db="EMBL/GenBank/DDBJ databases">
        <authorList>
            <person name="Kucharzyk K."/>
            <person name="Murdoch R.W."/>
            <person name="Higgins S."/>
            <person name="Loffler F."/>
        </authorList>
    </citation>
    <scope>NUCLEOTIDE SEQUENCE</scope>
</reference>
<dbReference type="SUPFAM" id="SSF52161">
    <property type="entry name" value="Ribosomal protein L13"/>
    <property type="match status" value="1"/>
</dbReference>